<evidence type="ECO:0000313" key="1">
    <source>
        <dbReference type="EMBL" id="PJJ57308.1"/>
    </source>
</evidence>
<dbReference type="Proteomes" id="UP000230842">
    <property type="component" value="Unassembled WGS sequence"/>
</dbReference>
<name>A0A2M9BH83_9ACTN</name>
<gene>
    <name evidence="1" type="ORF">CLV56_1535</name>
</gene>
<dbReference type="SUPFAM" id="SSF50475">
    <property type="entry name" value="FMN-binding split barrel"/>
    <property type="match status" value="1"/>
</dbReference>
<dbReference type="AlphaFoldDB" id="A0A2M9BH83"/>
<proteinExistence type="predicted"/>
<dbReference type="Pfam" id="PF12900">
    <property type="entry name" value="Pyridox_ox_2"/>
    <property type="match status" value="1"/>
</dbReference>
<keyword evidence="2" id="KW-1185">Reference proteome</keyword>
<comment type="caution">
    <text evidence="1">The sequence shown here is derived from an EMBL/GenBank/DDBJ whole genome shotgun (WGS) entry which is preliminary data.</text>
</comment>
<dbReference type="InterPro" id="IPR012349">
    <property type="entry name" value="Split_barrel_FMN-bd"/>
</dbReference>
<sequence>MSELGDHLEPQARLVELTAHECRQLLAGQRAGRIAFVADGRIQVIPVNHMVREEALYFRTVPFGVLGEALDAGGGSMDASFQIDGIDTDSHTGWSVLASGTARREEDPDVLRSLFAPDRATPWAGGERRLWVAMDLVELTGRRIVRS</sequence>
<dbReference type="InterPro" id="IPR024747">
    <property type="entry name" value="Pyridox_Oxase-rel"/>
</dbReference>
<dbReference type="OrthoDB" id="5193072at2"/>
<dbReference type="EMBL" id="PGEZ01000001">
    <property type="protein sequence ID" value="PJJ57308.1"/>
    <property type="molecule type" value="Genomic_DNA"/>
</dbReference>
<accession>A0A2M9BH83</accession>
<dbReference type="RefSeq" id="WP_100414629.1">
    <property type="nucleotide sequence ID" value="NZ_PGEZ01000001.1"/>
</dbReference>
<organism evidence="1 2">
    <name type="scientific">Mumia flava</name>
    <dbReference type="NCBI Taxonomy" id="1348852"/>
    <lineage>
        <taxon>Bacteria</taxon>
        <taxon>Bacillati</taxon>
        <taxon>Actinomycetota</taxon>
        <taxon>Actinomycetes</taxon>
        <taxon>Propionibacteriales</taxon>
        <taxon>Nocardioidaceae</taxon>
        <taxon>Mumia</taxon>
    </lineage>
</organism>
<protein>
    <submittedName>
        <fullName evidence="1">Nitroimidazol reductase NimA-like FMN-containing flavoprotein (Pyridoxamine 5'-phosphate oxidase superfamily)</fullName>
    </submittedName>
</protein>
<evidence type="ECO:0000313" key="2">
    <source>
        <dbReference type="Proteomes" id="UP000230842"/>
    </source>
</evidence>
<reference evidence="1 2" key="1">
    <citation type="submission" date="2017-11" db="EMBL/GenBank/DDBJ databases">
        <title>Genomic Encyclopedia of Archaeal and Bacterial Type Strains, Phase II (KMG-II): From Individual Species to Whole Genera.</title>
        <authorList>
            <person name="Goeker M."/>
        </authorList>
    </citation>
    <scope>NUCLEOTIDE SEQUENCE [LARGE SCALE GENOMIC DNA]</scope>
    <source>
        <strain evidence="1 2">DSM 27763</strain>
    </source>
</reference>
<dbReference type="Gene3D" id="2.30.110.10">
    <property type="entry name" value="Electron Transport, Fmn-binding Protein, Chain A"/>
    <property type="match status" value="1"/>
</dbReference>